<gene>
    <name evidence="10" type="ORF">MCAN360_0082</name>
</gene>
<protein>
    <recommendedName>
        <fullName evidence="12">Variable surface lipoprotein</fullName>
    </recommendedName>
</protein>
<evidence type="ECO:0000313" key="10">
    <source>
        <dbReference type="EMBL" id="BAP39369.1"/>
    </source>
</evidence>
<dbReference type="NCBIfam" id="NF033817">
    <property type="entry name" value="Mplas_variab_LP"/>
    <property type="match status" value="1"/>
</dbReference>
<feature type="region of interest" description="Disordered" evidence="8">
    <location>
        <begin position="122"/>
        <end position="207"/>
    </location>
</feature>
<dbReference type="AlphaFoldDB" id="A0A077LB01"/>
<feature type="compositionally biased region" description="Polar residues" evidence="8">
    <location>
        <begin position="180"/>
        <end position="190"/>
    </location>
</feature>
<dbReference type="InterPro" id="IPR049890">
    <property type="entry name" value="VlpA-F-like_signal"/>
</dbReference>
<dbReference type="PROSITE" id="PS51257">
    <property type="entry name" value="PROKAR_LIPOPROTEIN"/>
    <property type="match status" value="1"/>
</dbReference>
<feature type="compositionally biased region" description="Polar residues" evidence="8">
    <location>
        <begin position="138"/>
        <end position="149"/>
    </location>
</feature>
<evidence type="ECO:0000256" key="6">
    <source>
        <dbReference type="ARBA" id="ARBA00023139"/>
    </source>
</evidence>
<evidence type="ECO:0000256" key="2">
    <source>
        <dbReference type="ARBA" id="ARBA00022475"/>
    </source>
</evidence>
<proteinExistence type="predicted"/>
<feature type="chain" id="PRO_5001720143" description="Variable surface lipoprotein" evidence="9">
    <location>
        <begin position="19"/>
        <end position="334"/>
    </location>
</feature>
<feature type="compositionally biased region" description="Basic and acidic residues" evidence="8">
    <location>
        <begin position="122"/>
        <end position="137"/>
    </location>
</feature>
<dbReference type="OrthoDB" id="403783at2"/>
<dbReference type="RefSeq" id="WP_045433211.1">
    <property type="nucleotide sequence ID" value="NZ_AP014631.1"/>
</dbReference>
<keyword evidence="3 9" id="KW-0732">Signal</keyword>
<name>A0A077LB01_9BACT</name>
<dbReference type="EMBL" id="AP014631">
    <property type="protein sequence ID" value="BAP39369.1"/>
    <property type="molecule type" value="Genomic_DNA"/>
</dbReference>
<evidence type="ECO:0000256" key="5">
    <source>
        <dbReference type="ARBA" id="ARBA00023136"/>
    </source>
</evidence>
<evidence type="ECO:0000256" key="9">
    <source>
        <dbReference type="SAM" id="SignalP"/>
    </source>
</evidence>
<reference evidence="11" key="1">
    <citation type="journal article" date="2014" name="Genome Announc.">
        <title>Complete Genome Sequence of Mycoplasma canadense Strain HAZ 360_1 from Bovine Mastitic Milk in Japan.</title>
        <authorList>
            <person name="Hata E."/>
        </authorList>
    </citation>
    <scope>NUCLEOTIDE SEQUENCE [LARGE SCALE GENOMIC DNA]</scope>
    <source>
        <strain evidence="11">HAZ360_1</strain>
    </source>
</reference>
<evidence type="ECO:0008006" key="12">
    <source>
        <dbReference type="Google" id="ProtNLM"/>
    </source>
</evidence>
<comment type="subcellular location">
    <subcellularLocation>
        <location evidence="1">Cell membrane</location>
        <topology evidence="1">Lipid-anchor</topology>
    </subcellularLocation>
</comment>
<evidence type="ECO:0000256" key="3">
    <source>
        <dbReference type="ARBA" id="ARBA00022729"/>
    </source>
</evidence>
<dbReference type="Proteomes" id="UP000031641">
    <property type="component" value="Chromosome"/>
</dbReference>
<keyword evidence="4" id="KW-0677">Repeat</keyword>
<organism evidence="10 11">
    <name type="scientific">Metamycoplasma canadense</name>
    <dbReference type="NCBI Taxonomy" id="29554"/>
    <lineage>
        <taxon>Bacteria</taxon>
        <taxon>Bacillati</taxon>
        <taxon>Mycoplasmatota</taxon>
        <taxon>Mycoplasmoidales</taxon>
        <taxon>Metamycoplasmataceae</taxon>
        <taxon>Metamycoplasma</taxon>
    </lineage>
</organism>
<keyword evidence="5" id="KW-0472">Membrane</keyword>
<dbReference type="KEGG" id="mcan:MCAN360_0082"/>
<dbReference type="HOGENOM" id="CLU_831104_0_0_14"/>
<feature type="signal peptide" evidence="9">
    <location>
        <begin position="1"/>
        <end position="18"/>
    </location>
</feature>
<feature type="region of interest" description="Disordered" evidence="8">
    <location>
        <begin position="37"/>
        <end position="59"/>
    </location>
</feature>
<keyword evidence="7" id="KW-0449">Lipoprotein</keyword>
<sequence>MKKLNKFLLAFGSLSSLATLPIISVSCGNDSQSEIIVTPKNPKNIDNTQNSQNKTEIESTKKEYDEVVKRVLAFIDSLTDQMYSEIKNQLTQKYESIDNKIPSSNYKIEDFLNGKTKLEEAEREALQAKQAKDKEKNNQQTSPATTSKPEQPESKPAETPQDESSTTPKPKVSKDGGNSDEAQSSAQSNSHAKESNISDQGQEELTEEQKEIVKMVENKTIFTGTLTEETKKKIQELSKKNKDNGFGYIKTFDFSQKKVLDIPEFGEKQANANNKLEGITFNSKFVKLLNNKKIVYAYKFGKRKALNFKKKEDGKIVIPFKFDGKTKIYEIELF</sequence>
<evidence type="ECO:0000256" key="8">
    <source>
        <dbReference type="SAM" id="MobiDB-lite"/>
    </source>
</evidence>
<dbReference type="GO" id="GO:0005886">
    <property type="term" value="C:plasma membrane"/>
    <property type="evidence" value="ECO:0007669"/>
    <property type="project" value="UniProtKB-SubCell"/>
</dbReference>
<keyword evidence="2" id="KW-1003">Cell membrane</keyword>
<evidence type="ECO:0000256" key="1">
    <source>
        <dbReference type="ARBA" id="ARBA00004193"/>
    </source>
</evidence>
<accession>A0A077LB01</accession>
<keyword evidence="11" id="KW-1185">Reference proteome</keyword>
<feature type="compositionally biased region" description="Polar residues" evidence="8">
    <location>
        <begin position="44"/>
        <end position="54"/>
    </location>
</feature>
<evidence type="ECO:0000256" key="7">
    <source>
        <dbReference type="ARBA" id="ARBA00023288"/>
    </source>
</evidence>
<evidence type="ECO:0000256" key="4">
    <source>
        <dbReference type="ARBA" id="ARBA00022737"/>
    </source>
</evidence>
<evidence type="ECO:0000313" key="11">
    <source>
        <dbReference type="Proteomes" id="UP000031641"/>
    </source>
</evidence>
<keyword evidence="6" id="KW-0564">Palmitate</keyword>